<dbReference type="InterPro" id="IPR009057">
    <property type="entry name" value="Homeodomain-like_sf"/>
</dbReference>
<dbReference type="GO" id="GO:0004803">
    <property type="term" value="F:transposase activity"/>
    <property type="evidence" value="ECO:0007669"/>
    <property type="project" value="InterPro"/>
</dbReference>
<dbReference type="Pfam" id="PF01527">
    <property type="entry name" value="HTH_Tnp_1"/>
    <property type="match status" value="1"/>
</dbReference>
<protein>
    <submittedName>
        <fullName evidence="3">Transposase</fullName>
    </submittedName>
</protein>
<dbReference type="GO" id="GO:0003677">
    <property type="term" value="F:DNA binding"/>
    <property type="evidence" value="ECO:0007669"/>
    <property type="project" value="InterPro"/>
</dbReference>
<dbReference type="AlphaFoldDB" id="A0A2S5CQF5"/>
<organism evidence="3 4">
    <name type="scientific">Methylovulum psychrotolerans</name>
    <dbReference type="NCBI Taxonomy" id="1704499"/>
    <lineage>
        <taxon>Bacteria</taxon>
        <taxon>Pseudomonadati</taxon>
        <taxon>Pseudomonadota</taxon>
        <taxon>Gammaproteobacteria</taxon>
        <taxon>Methylococcales</taxon>
        <taxon>Methylococcaceae</taxon>
        <taxon>Methylovulum</taxon>
    </lineage>
</organism>
<accession>A0A2S5CQF5</accession>
<comment type="caution">
    <text evidence="3">The sequence shown here is derived from an EMBL/GenBank/DDBJ whole genome shotgun (WGS) entry which is preliminary data.</text>
</comment>
<proteinExistence type="inferred from homology"/>
<dbReference type="InterPro" id="IPR002514">
    <property type="entry name" value="Transposase_8"/>
</dbReference>
<reference evidence="3 4" key="1">
    <citation type="submission" date="2017-11" db="EMBL/GenBank/DDBJ databases">
        <title>Draft Genome Sequence of Methylobacter psychrotolerans Sph1T, an Obligate Methanotroph from Low-Temperature Environments.</title>
        <authorList>
            <person name="Oshkin I.Y."/>
            <person name="Miroshnikov K."/>
            <person name="Belova S.E."/>
            <person name="Korzhenkov A."/>
            <person name="Toshchakov S.V."/>
            <person name="Dedysh S.N."/>
        </authorList>
    </citation>
    <scope>NUCLEOTIDE SEQUENCE [LARGE SCALE GENOMIC DNA]</scope>
    <source>
        <strain evidence="3 4">Sph1</strain>
    </source>
</reference>
<dbReference type="GO" id="GO:0006313">
    <property type="term" value="P:DNA transposition"/>
    <property type="evidence" value="ECO:0007669"/>
    <property type="project" value="InterPro"/>
</dbReference>
<dbReference type="PANTHER" id="PTHR33215">
    <property type="entry name" value="PROTEIN DISTAL ANTENNA"/>
    <property type="match status" value="1"/>
</dbReference>
<dbReference type="SUPFAM" id="SSF46689">
    <property type="entry name" value="Homeodomain-like"/>
    <property type="match status" value="1"/>
</dbReference>
<name>A0A2S5CQF5_9GAMM</name>
<comment type="similarity">
    <text evidence="1">Belongs to the transposase 8 family.</text>
</comment>
<dbReference type="Gene3D" id="1.10.10.60">
    <property type="entry name" value="Homeodomain-like"/>
    <property type="match status" value="1"/>
</dbReference>
<dbReference type="Proteomes" id="UP000237423">
    <property type="component" value="Unassembled WGS sequence"/>
</dbReference>
<evidence type="ECO:0000256" key="2">
    <source>
        <dbReference type="SAM" id="Coils"/>
    </source>
</evidence>
<dbReference type="PANTHER" id="PTHR33215:SF13">
    <property type="entry name" value="PROTEIN DISTAL ANTENNA"/>
    <property type="match status" value="1"/>
</dbReference>
<feature type="coiled-coil region" evidence="2">
    <location>
        <begin position="62"/>
        <end position="89"/>
    </location>
</feature>
<evidence type="ECO:0000313" key="3">
    <source>
        <dbReference type="EMBL" id="POZ53018.1"/>
    </source>
</evidence>
<dbReference type="InterPro" id="IPR051839">
    <property type="entry name" value="RD_transcriptional_regulator"/>
</dbReference>
<keyword evidence="2" id="KW-0175">Coiled coil</keyword>
<evidence type="ECO:0000256" key="1">
    <source>
        <dbReference type="ARBA" id="ARBA00009964"/>
    </source>
</evidence>
<dbReference type="EMBL" id="PGFZ01000001">
    <property type="protein sequence ID" value="POZ53018.1"/>
    <property type="molecule type" value="Genomic_DNA"/>
</dbReference>
<evidence type="ECO:0000313" key="4">
    <source>
        <dbReference type="Proteomes" id="UP000237423"/>
    </source>
</evidence>
<gene>
    <name evidence="3" type="ORF">AADEFJLK_00027</name>
</gene>
<sequence>MSQEKVKTYTAEFRESAVKLANESDKPIAQTARELGVNKNTLHTWINKYSRPMAPGKTVRTDDHLYEELKRLKKENARLIEERDLLKKAAAYFAKDQR</sequence>